<feature type="non-terminal residue" evidence="2">
    <location>
        <position position="1"/>
    </location>
</feature>
<organism evidence="2">
    <name type="scientific">Arion vulgaris</name>
    <dbReference type="NCBI Taxonomy" id="1028688"/>
    <lineage>
        <taxon>Eukaryota</taxon>
        <taxon>Metazoa</taxon>
        <taxon>Spiralia</taxon>
        <taxon>Lophotrochozoa</taxon>
        <taxon>Mollusca</taxon>
        <taxon>Gastropoda</taxon>
        <taxon>Heterobranchia</taxon>
        <taxon>Euthyneura</taxon>
        <taxon>Panpulmonata</taxon>
        <taxon>Eupulmonata</taxon>
        <taxon>Stylommatophora</taxon>
        <taxon>Helicina</taxon>
        <taxon>Arionoidea</taxon>
        <taxon>Arionidae</taxon>
        <taxon>Arion</taxon>
    </lineage>
</organism>
<feature type="compositionally biased region" description="Acidic residues" evidence="1">
    <location>
        <begin position="150"/>
        <end position="160"/>
    </location>
</feature>
<protein>
    <submittedName>
        <fullName evidence="2">Uncharacterized protein</fullName>
    </submittedName>
</protein>
<feature type="compositionally biased region" description="Polar residues" evidence="1">
    <location>
        <begin position="134"/>
        <end position="143"/>
    </location>
</feature>
<feature type="region of interest" description="Disordered" evidence="1">
    <location>
        <begin position="90"/>
        <end position="200"/>
    </location>
</feature>
<feature type="region of interest" description="Disordered" evidence="1">
    <location>
        <begin position="55"/>
        <end position="78"/>
    </location>
</feature>
<evidence type="ECO:0000313" key="2">
    <source>
        <dbReference type="EMBL" id="CEK97567.1"/>
    </source>
</evidence>
<gene>
    <name evidence="2" type="primary">ORF216217</name>
</gene>
<feature type="compositionally biased region" description="Low complexity" evidence="1">
    <location>
        <begin position="102"/>
        <end position="119"/>
    </location>
</feature>
<feature type="compositionally biased region" description="Acidic residues" evidence="1">
    <location>
        <begin position="189"/>
        <end position="200"/>
    </location>
</feature>
<dbReference type="AlphaFoldDB" id="A0A0B7BXC2"/>
<sequence>ATFSNLASQANCQQEAGTMNPQVDQEVQEKLRCLTEVQEQLNILRSLVQYYQDKKDDVRTTSEQEDSRSLPRVSNGGNHIALQTKIEGHGNHSVQQKRLSHQQQQKLQQKPPQKLQLPLNEHRGQPQGKMKAVDTSSATSSHAVQILNLEENDDDSDEDNVSVSKLESRWPTLEQVDSSPEMLEKVRDDDDEFEVLEDSR</sequence>
<feature type="compositionally biased region" description="Basic and acidic residues" evidence="1">
    <location>
        <begin position="55"/>
        <end position="69"/>
    </location>
</feature>
<reference evidence="2" key="1">
    <citation type="submission" date="2014-12" db="EMBL/GenBank/DDBJ databases">
        <title>Insight into the proteome of Arion vulgaris.</title>
        <authorList>
            <person name="Aradska J."/>
            <person name="Bulat T."/>
            <person name="Smidak R."/>
            <person name="Sarate P."/>
            <person name="Gangsoo J."/>
            <person name="Sialana F."/>
            <person name="Bilban M."/>
            <person name="Lubec G."/>
        </authorList>
    </citation>
    <scope>NUCLEOTIDE SEQUENCE</scope>
    <source>
        <tissue evidence="2">Skin</tissue>
    </source>
</reference>
<evidence type="ECO:0000256" key="1">
    <source>
        <dbReference type="SAM" id="MobiDB-lite"/>
    </source>
</evidence>
<accession>A0A0B7BXC2</accession>
<name>A0A0B7BXC2_9EUPU</name>
<dbReference type="EMBL" id="HACG01050702">
    <property type="protein sequence ID" value="CEK97567.1"/>
    <property type="molecule type" value="Transcribed_RNA"/>
</dbReference>
<proteinExistence type="predicted"/>
<feature type="non-terminal residue" evidence="2">
    <location>
        <position position="200"/>
    </location>
</feature>